<dbReference type="Pfam" id="PF22486">
    <property type="entry name" value="MATH_2"/>
    <property type="match status" value="1"/>
</dbReference>
<dbReference type="AlphaFoldDB" id="A0AAV2BX37"/>
<dbReference type="GO" id="GO:0030163">
    <property type="term" value="P:protein catabolic process"/>
    <property type="evidence" value="ECO:0007669"/>
    <property type="project" value="UniProtKB-ARBA"/>
</dbReference>
<dbReference type="EMBL" id="CAXIEN010000523">
    <property type="protein sequence ID" value="CAL1299913.1"/>
    <property type="molecule type" value="Genomic_DNA"/>
</dbReference>
<dbReference type="SUPFAM" id="SSF49599">
    <property type="entry name" value="TRAF domain-like"/>
    <property type="match status" value="1"/>
</dbReference>
<feature type="domain" description="BTB" evidence="1">
    <location>
        <begin position="334"/>
        <end position="398"/>
    </location>
</feature>
<dbReference type="CDD" id="cd18186">
    <property type="entry name" value="BTB_POZ_ZBTB_KLHL-like"/>
    <property type="match status" value="1"/>
</dbReference>
<comment type="caution">
    <text evidence="3">The sequence shown here is derived from an EMBL/GenBank/DDBJ whole genome shotgun (WGS) entry which is preliminary data.</text>
</comment>
<dbReference type="SMART" id="SM00225">
    <property type="entry name" value="BTB"/>
    <property type="match status" value="1"/>
</dbReference>
<name>A0AAV2BX37_9ARAC</name>
<evidence type="ECO:0000313" key="4">
    <source>
        <dbReference type="Proteomes" id="UP001497382"/>
    </source>
</evidence>
<dbReference type="InterPro" id="IPR008974">
    <property type="entry name" value="TRAF-like"/>
</dbReference>
<evidence type="ECO:0008006" key="5">
    <source>
        <dbReference type="Google" id="ProtNLM"/>
    </source>
</evidence>
<dbReference type="PANTHER" id="PTHR24413">
    <property type="entry name" value="SPECKLE-TYPE POZ PROTEIN"/>
    <property type="match status" value="1"/>
</dbReference>
<evidence type="ECO:0000259" key="1">
    <source>
        <dbReference type="PROSITE" id="PS50097"/>
    </source>
</evidence>
<dbReference type="PROSITE" id="PS50144">
    <property type="entry name" value="MATH"/>
    <property type="match status" value="1"/>
</dbReference>
<dbReference type="Pfam" id="PF00651">
    <property type="entry name" value="BTB"/>
    <property type="match status" value="1"/>
</dbReference>
<dbReference type="InterPro" id="IPR002083">
    <property type="entry name" value="MATH/TRAF_dom"/>
</dbReference>
<dbReference type="Gene3D" id="2.60.210.10">
    <property type="entry name" value="Apoptosis, Tumor Necrosis Factor Receptor Associated Protein 2, Chain A"/>
    <property type="match status" value="1"/>
</dbReference>
<organism evidence="3 4">
    <name type="scientific">Larinioides sclopetarius</name>
    <dbReference type="NCBI Taxonomy" id="280406"/>
    <lineage>
        <taxon>Eukaryota</taxon>
        <taxon>Metazoa</taxon>
        <taxon>Ecdysozoa</taxon>
        <taxon>Arthropoda</taxon>
        <taxon>Chelicerata</taxon>
        <taxon>Arachnida</taxon>
        <taxon>Araneae</taxon>
        <taxon>Araneomorphae</taxon>
        <taxon>Entelegynae</taxon>
        <taxon>Araneoidea</taxon>
        <taxon>Araneidae</taxon>
        <taxon>Larinioides</taxon>
    </lineage>
</organism>
<evidence type="ECO:0000259" key="2">
    <source>
        <dbReference type="PROSITE" id="PS50144"/>
    </source>
</evidence>
<protein>
    <recommendedName>
        <fullName evidence="5">Speckle-type POZ protein</fullName>
    </recommendedName>
</protein>
<dbReference type="SUPFAM" id="SSF54695">
    <property type="entry name" value="POZ domain"/>
    <property type="match status" value="1"/>
</dbReference>
<dbReference type="Proteomes" id="UP001497382">
    <property type="component" value="Unassembled WGS sequence"/>
</dbReference>
<dbReference type="InterPro" id="IPR000210">
    <property type="entry name" value="BTB/POZ_dom"/>
</dbReference>
<evidence type="ECO:0000313" key="3">
    <source>
        <dbReference type="EMBL" id="CAL1299913.1"/>
    </source>
</evidence>
<dbReference type="Gene3D" id="1.25.40.420">
    <property type="match status" value="1"/>
</dbReference>
<sequence length="495" mass="57414">MSADDCATITWAINNYSHYWQKIDEAVVSPVFSIYKPEETKWKLMWFPSGMASHPGLVAFYLHREKDCNGAENIRVEYSLDYLQSNGSYRNIPVTYEFRKNERKGFPNFLFIIRKGSEYLQEDILSIRCRLFRFNGKEVEKSKIFVRTVFGVNKLLSHLLIRNFNNLEPDQTQSFVIKSESKDLTKGIKLAVTDENKENICFDINCIDRDMKSVAVKTFIIDSQKRKIDFAHYECWSDSGISSVFPLKLPKKELIENKSRYMPNDVLTLSFEFTISTGLALEGIEKSSCEYDLHPLPDKVTESWRKCISHKNINDCPCALITDLTSLHEDQSTCDVKLETERNTFPVHTAILSARSPVFKAMFSNDMKEKTNGCVDVSDLQDETVRRFLLYLYTDQLEDLTWDAALHLFKAADKYAVIALRDKCSNFLKSNLNLENACEALLLSDLHQDKNLKESTQNFILRNAKVIFKSEKWKILVDNHLKLAFETMDRNWNEE</sequence>
<feature type="domain" description="MATH" evidence="2">
    <location>
        <begin position="6"/>
        <end position="131"/>
    </location>
</feature>
<dbReference type="CDD" id="cd00121">
    <property type="entry name" value="MATH"/>
    <property type="match status" value="1"/>
</dbReference>
<dbReference type="Gene3D" id="3.30.710.10">
    <property type="entry name" value="Potassium Channel Kv1.1, Chain A"/>
    <property type="match status" value="1"/>
</dbReference>
<proteinExistence type="predicted"/>
<accession>A0AAV2BX37</accession>
<reference evidence="3 4" key="1">
    <citation type="submission" date="2024-04" db="EMBL/GenBank/DDBJ databases">
        <authorList>
            <person name="Rising A."/>
            <person name="Reimegard J."/>
            <person name="Sonavane S."/>
            <person name="Akerstrom W."/>
            <person name="Nylinder S."/>
            <person name="Hedman E."/>
            <person name="Kallberg Y."/>
        </authorList>
    </citation>
    <scope>NUCLEOTIDE SEQUENCE [LARGE SCALE GENOMIC DNA]</scope>
</reference>
<dbReference type="InterPro" id="IPR011333">
    <property type="entry name" value="SKP1/BTB/POZ_sf"/>
</dbReference>
<gene>
    <name evidence="3" type="ORF">LARSCL_LOCUS21629</name>
</gene>
<dbReference type="PROSITE" id="PS50097">
    <property type="entry name" value="BTB"/>
    <property type="match status" value="1"/>
</dbReference>
<keyword evidence="4" id="KW-1185">Reference proteome</keyword>